<name>A0A844G651_9BACT</name>
<evidence type="ECO:0000256" key="1">
    <source>
        <dbReference type="SAM" id="MobiDB-lite"/>
    </source>
</evidence>
<evidence type="ECO:0000313" key="4">
    <source>
        <dbReference type="Proteomes" id="UP000435649"/>
    </source>
</evidence>
<keyword evidence="4" id="KW-1185">Reference proteome</keyword>
<evidence type="ECO:0000256" key="2">
    <source>
        <dbReference type="SAM" id="Phobius"/>
    </source>
</evidence>
<dbReference type="EMBL" id="VUNS01000018">
    <property type="protein sequence ID" value="MST98372.1"/>
    <property type="molecule type" value="Genomic_DNA"/>
</dbReference>
<feature type="transmembrane region" description="Helical" evidence="2">
    <location>
        <begin position="324"/>
        <end position="345"/>
    </location>
</feature>
<keyword evidence="2" id="KW-0472">Membrane</keyword>
<dbReference type="AlphaFoldDB" id="A0A844G651"/>
<feature type="region of interest" description="Disordered" evidence="1">
    <location>
        <begin position="114"/>
        <end position="198"/>
    </location>
</feature>
<organism evidence="3 4">
    <name type="scientific">Victivallis lenta</name>
    <dbReference type="NCBI Taxonomy" id="2606640"/>
    <lineage>
        <taxon>Bacteria</taxon>
        <taxon>Pseudomonadati</taxon>
        <taxon>Lentisphaerota</taxon>
        <taxon>Lentisphaeria</taxon>
        <taxon>Victivallales</taxon>
        <taxon>Victivallaceae</taxon>
        <taxon>Victivallis</taxon>
    </lineage>
</organism>
<feature type="region of interest" description="Disordered" evidence="1">
    <location>
        <begin position="1"/>
        <end position="102"/>
    </location>
</feature>
<dbReference type="Proteomes" id="UP000435649">
    <property type="component" value="Unassembled WGS sequence"/>
</dbReference>
<sequence>MVDPDKNNQDNAPVEDSDDTKTRKTVRLRPSVTPAGINLTPLPKAPLTDPLSGRDTDTGNLEVMEDTQTRRTVKLKPIATQTAGPSIKPAIPIVGRPAGDGANTQTRKTIVLKPTAVSPASVKVNGPADAAPSDSEDTKTRKTVRLRPSAVTPAGVKIAGEDSESDLDSSDTIKIARPARPGMIPPKVPAPAAPAADPSKATMVLPGHGAEQQSKDGVPVVLLHTVPAARPLPEGTVGPDVPGLKGAGHKPAVSDHLLKSAGSTNAAAAGTSAAAAGKEAKPAAEKEIQVAAVKEVKPAAEAEAKPAVEPKFKPAPAAGAPSRLYLTLAAVSLVLIAVTVTLTAVQYLNLCQQQNIELPFLSQSK</sequence>
<reference evidence="3 4" key="1">
    <citation type="submission" date="2019-08" db="EMBL/GenBank/DDBJ databases">
        <title>In-depth cultivation of the pig gut microbiome towards novel bacterial diversity and tailored functional studies.</title>
        <authorList>
            <person name="Wylensek D."/>
            <person name="Hitch T.C.A."/>
            <person name="Clavel T."/>
        </authorList>
    </citation>
    <scope>NUCLEOTIDE SEQUENCE [LARGE SCALE GENOMIC DNA]</scope>
    <source>
        <strain evidence="3 4">BBE-744-WT-12</strain>
    </source>
</reference>
<keyword evidence="2" id="KW-1133">Transmembrane helix</keyword>
<comment type="caution">
    <text evidence="3">The sequence shown here is derived from an EMBL/GenBank/DDBJ whole genome shotgun (WGS) entry which is preliminary data.</text>
</comment>
<feature type="compositionally biased region" description="Pro residues" evidence="1">
    <location>
        <begin position="183"/>
        <end position="192"/>
    </location>
</feature>
<accession>A0A844G651</accession>
<evidence type="ECO:0000313" key="3">
    <source>
        <dbReference type="EMBL" id="MST98372.1"/>
    </source>
</evidence>
<protein>
    <submittedName>
        <fullName evidence="3">Uncharacterized protein</fullName>
    </submittedName>
</protein>
<proteinExistence type="predicted"/>
<gene>
    <name evidence="3" type="ORF">FYJ85_15125</name>
</gene>
<dbReference type="RefSeq" id="WP_154419398.1">
    <property type="nucleotide sequence ID" value="NZ_DBFCGB010000177.1"/>
</dbReference>
<keyword evidence="2" id="KW-0812">Transmembrane</keyword>